<evidence type="ECO:0000256" key="7">
    <source>
        <dbReference type="ARBA" id="ARBA00023016"/>
    </source>
</evidence>
<evidence type="ECO:0000313" key="8">
    <source>
        <dbReference type="EMBL" id="OGK41610.1"/>
    </source>
</evidence>
<evidence type="ECO:0000256" key="1">
    <source>
        <dbReference type="ARBA" id="ARBA00006620"/>
    </source>
</evidence>
<dbReference type="SUPFAM" id="SSF54786">
    <property type="entry name" value="YcfA/nrd intein domain"/>
    <property type="match status" value="1"/>
</dbReference>
<dbReference type="GO" id="GO:0003729">
    <property type="term" value="F:mRNA binding"/>
    <property type="evidence" value="ECO:0007669"/>
    <property type="project" value="InterPro"/>
</dbReference>
<dbReference type="EMBL" id="MGAG01000010">
    <property type="protein sequence ID" value="OGK41610.1"/>
    <property type="molecule type" value="Genomic_DNA"/>
</dbReference>
<proteinExistence type="inferred from homology"/>
<comment type="caution">
    <text evidence="8">The sequence shown here is derived from an EMBL/GenBank/DDBJ whole genome shotgun (WGS) entry which is preliminary data.</text>
</comment>
<evidence type="ECO:0000256" key="5">
    <source>
        <dbReference type="ARBA" id="ARBA00022801"/>
    </source>
</evidence>
<accession>A0A1F7IE23</accession>
<evidence type="ECO:0000256" key="4">
    <source>
        <dbReference type="ARBA" id="ARBA00022759"/>
    </source>
</evidence>
<dbReference type="InterPro" id="IPR012933">
    <property type="entry name" value="HicA_mRNA_interferase"/>
</dbReference>
<protein>
    <recommendedName>
        <fullName evidence="10">Addiction module toxin, HicA family</fullName>
    </recommendedName>
</protein>
<dbReference type="STRING" id="1802056.A2954_07055"/>
<evidence type="ECO:0000256" key="6">
    <source>
        <dbReference type="ARBA" id="ARBA00022884"/>
    </source>
</evidence>
<dbReference type="Gene3D" id="3.30.920.30">
    <property type="entry name" value="Hypothetical protein"/>
    <property type="match status" value="1"/>
</dbReference>
<evidence type="ECO:0000256" key="3">
    <source>
        <dbReference type="ARBA" id="ARBA00022722"/>
    </source>
</evidence>
<dbReference type="InterPro" id="IPR038570">
    <property type="entry name" value="HicA_sf"/>
</dbReference>
<reference evidence="8 9" key="1">
    <citation type="journal article" date="2016" name="Nat. Commun.">
        <title>Thousands of microbial genomes shed light on interconnected biogeochemical processes in an aquifer system.</title>
        <authorList>
            <person name="Anantharaman K."/>
            <person name="Brown C.T."/>
            <person name="Hug L.A."/>
            <person name="Sharon I."/>
            <person name="Castelle C.J."/>
            <person name="Probst A.J."/>
            <person name="Thomas B.C."/>
            <person name="Singh A."/>
            <person name="Wilkins M.J."/>
            <person name="Karaoz U."/>
            <person name="Brodie E.L."/>
            <person name="Williams K.H."/>
            <person name="Hubbard S.S."/>
            <person name="Banfield J.F."/>
        </authorList>
    </citation>
    <scope>NUCLEOTIDE SEQUENCE [LARGE SCALE GENOMIC DNA]</scope>
</reference>
<dbReference type="GO" id="GO:0016787">
    <property type="term" value="F:hydrolase activity"/>
    <property type="evidence" value="ECO:0007669"/>
    <property type="project" value="UniProtKB-KW"/>
</dbReference>
<comment type="similarity">
    <text evidence="1">Belongs to the HicA mRNA interferase family.</text>
</comment>
<keyword evidence="5" id="KW-0378">Hydrolase</keyword>
<dbReference type="Pfam" id="PF07927">
    <property type="entry name" value="HicA_toxin"/>
    <property type="match status" value="1"/>
</dbReference>
<name>A0A1F7IE23_9BACT</name>
<dbReference type="GO" id="GO:0004519">
    <property type="term" value="F:endonuclease activity"/>
    <property type="evidence" value="ECO:0007669"/>
    <property type="project" value="UniProtKB-KW"/>
</dbReference>
<keyword evidence="3" id="KW-0540">Nuclease</keyword>
<evidence type="ECO:0008006" key="10">
    <source>
        <dbReference type="Google" id="ProtNLM"/>
    </source>
</evidence>
<dbReference type="AlphaFoldDB" id="A0A1F7IE23"/>
<gene>
    <name evidence="8" type="ORF">A2954_07055</name>
</gene>
<sequence length="75" mass="8432">MPKLPQVSASDLIKIFKKLNFEIVSQKGSHIKMRDSSGKTVIIPNHKLIKKGTLKKGILNPLSITVEELIKLLRK</sequence>
<evidence type="ECO:0000256" key="2">
    <source>
        <dbReference type="ARBA" id="ARBA00022649"/>
    </source>
</evidence>
<evidence type="ECO:0000313" key="9">
    <source>
        <dbReference type="Proteomes" id="UP000177698"/>
    </source>
</evidence>
<dbReference type="Proteomes" id="UP000177698">
    <property type="component" value="Unassembled WGS sequence"/>
</dbReference>
<keyword evidence="7" id="KW-0346">Stress response</keyword>
<keyword evidence="2" id="KW-1277">Toxin-antitoxin system</keyword>
<keyword evidence="4" id="KW-0255">Endonuclease</keyword>
<keyword evidence="6" id="KW-0694">RNA-binding</keyword>
<organism evidence="8 9">
    <name type="scientific">Candidatus Roizmanbacteria bacterium RIFCSPLOWO2_01_FULL_37_12</name>
    <dbReference type="NCBI Taxonomy" id="1802056"/>
    <lineage>
        <taxon>Bacteria</taxon>
        <taxon>Candidatus Roizmaniibacteriota</taxon>
    </lineage>
</organism>